<dbReference type="GeneID" id="68919329"/>
<dbReference type="Proteomes" id="UP000008549">
    <property type="component" value="Unassembled WGS sequence"/>
</dbReference>
<dbReference type="CTD" id="68919329"/>
<evidence type="ECO:0000313" key="1">
    <source>
        <dbReference type="EMBL" id="CAR98305.1"/>
    </source>
</evidence>
<gene>
    <name evidence="1" type="ORF">CBG27880</name>
    <name evidence="1" type="ORF">CBG_27880</name>
</gene>
<reference evidence="1 2" key="1">
    <citation type="journal article" date="2003" name="PLoS Biol.">
        <title>The genome sequence of Caenorhabditis briggsae: a platform for comparative genomics.</title>
        <authorList>
            <person name="Stein L.D."/>
            <person name="Bao Z."/>
            <person name="Blasiar D."/>
            <person name="Blumenthal T."/>
            <person name="Brent M.R."/>
            <person name="Chen N."/>
            <person name="Chinwalla A."/>
            <person name="Clarke L."/>
            <person name="Clee C."/>
            <person name="Coghlan A."/>
            <person name="Coulson A."/>
            <person name="D'Eustachio P."/>
            <person name="Fitch D.H."/>
            <person name="Fulton L.A."/>
            <person name="Fulton R.E."/>
            <person name="Griffiths-Jones S."/>
            <person name="Harris T.W."/>
            <person name="Hillier L.W."/>
            <person name="Kamath R."/>
            <person name="Kuwabara P.E."/>
            <person name="Mardis E.R."/>
            <person name="Marra M.A."/>
            <person name="Miner T.L."/>
            <person name="Minx P."/>
            <person name="Mullikin J.C."/>
            <person name="Plumb R.W."/>
            <person name="Rogers J."/>
            <person name="Schein J.E."/>
            <person name="Sohrmann M."/>
            <person name="Spieth J."/>
            <person name="Stajich J.E."/>
            <person name="Wei C."/>
            <person name="Willey D."/>
            <person name="Wilson R.K."/>
            <person name="Durbin R."/>
            <person name="Waterston R.H."/>
        </authorList>
    </citation>
    <scope>NUCLEOTIDE SEQUENCE [LARGE SCALE GENOMIC DNA]</scope>
    <source>
        <strain evidence="1 2">AF16</strain>
    </source>
</reference>
<name>B6IEH5_CAEBR</name>
<dbReference type="EMBL" id="HE601409">
    <property type="protein sequence ID" value="CAR98305.1"/>
    <property type="molecule type" value="Genomic_DNA"/>
</dbReference>
<keyword evidence="2" id="KW-1185">Reference proteome</keyword>
<sequence>MEESPTFLRMRMLRKKMGGRELIESLKEALV</sequence>
<dbReference type="InParanoid" id="B6IEH5"/>
<organism evidence="1 2">
    <name type="scientific">Caenorhabditis briggsae</name>
    <dbReference type="NCBI Taxonomy" id="6238"/>
    <lineage>
        <taxon>Eukaryota</taxon>
        <taxon>Metazoa</taxon>
        <taxon>Ecdysozoa</taxon>
        <taxon>Nematoda</taxon>
        <taxon>Chromadorea</taxon>
        <taxon>Rhabditida</taxon>
        <taxon>Rhabditina</taxon>
        <taxon>Rhabditomorpha</taxon>
        <taxon>Rhabditoidea</taxon>
        <taxon>Rhabditidae</taxon>
        <taxon>Peloderinae</taxon>
        <taxon>Caenorhabditis</taxon>
    </lineage>
</organism>
<dbReference type="HOGENOM" id="CLU_3399778_0_0_1"/>
<evidence type="ECO:0000313" key="2">
    <source>
        <dbReference type="Proteomes" id="UP000008549"/>
    </source>
</evidence>
<reference evidence="1 2" key="2">
    <citation type="journal article" date="2011" name="PLoS Genet.">
        <title>Caenorhabditis briggsae recombinant inbred line genotypes reveal inter-strain incompatibility and the evolution of recombination.</title>
        <authorList>
            <person name="Ross J.A."/>
            <person name="Koboldt D.C."/>
            <person name="Staisch J.E."/>
            <person name="Chamberlin H.M."/>
            <person name="Gupta B.P."/>
            <person name="Miller R.D."/>
            <person name="Baird S.E."/>
            <person name="Haag E.S."/>
        </authorList>
    </citation>
    <scope>NUCLEOTIDE SEQUENCE [LARGE SCALE GENOMIC DNA]</scope>
    <source>
        <strain evidence="1 2">AF16</strain>
    </source>
</reference>
<protein>
    <submittedName>
        <fullName evidence="1">Protein CBG27880</fullName>
    </submittedName>
</protein>
<dbReference type="KEGG" id="cbr:CBG_27880"/>
<accession>B6IEH5</accession>
<dbReference type="RefSeq" id="XP_045097878.1">
    <property type="nucleotide sequence ID" value="XM_045240111.1"/>
</dbReference>
<dbReference type="AlphaFoldDB" id="B6IEH5"/>
<proteinExistence type="predicted"/>